<dbReference type="InterPro" id="IPR007048">
    <property type="entry name" value="IraD/Gp25-like"/>
</dbReference>
<protein>
    <submittedName>
        <fullName evidence="2">Baseplate assembly protein</fullName>
    </submittedName>
</protein>
<gene>
    <name evidence="2" type="ORF">GCM10007854_14610</name>
</gene>
<reference evidence="2" key="2">
    <citation type="submission" date="2023-01" db="EMBL/GenBank/DDBJ databases">
        <title>Draft genome sequence of Algimonas porphyrae strain NBRC 108216.</title>
        <authorList>
            <person name="Sun Q."/>
            <person name="Mori K."/>
        </authorList>
    </citation>
    <scope>NUCLEOTIDE SEQUENCE</scope>
    <source>
        <strain evidence="2">NBRC 108216</strain>
    </source>
</reference>
<keyword evidence="3" id="KW-1185">Reference proteome</keyword>
<feature type="domain" description="IraD/Gp25-like" evidence="1">
    <location>
        <begin position="14"/>
        <end position="97"/>
    </location>
</feature>
<dbReference type="EMBL" id="BSNJ01000003">
    <property type="protein sequence ID" value="GLQ20506.1"/>
    <property type="molecule type" value="Genomic_DNA"/>
</dbReference>
<dbReference type="SUPFAM" id="SSF160719">
    <property type="entry name" value="gpW/gp25-like"/>
    <property type="match status" value="1"/>
</dbReference>
<evidence type="ECO:0000313" key="2">
    <source>
        <dbReference type="EMBL" id="GLQ20506.1"/>
    </source>
</evidence>
<accession>A0ABQ5UZ84</accession>
<evidence type="ECO:0000259" key="1">
    <source>
        <dbReference type="Pfam" id="PF04965"/>
    </source>
</evidence>
<name>A0ABQ5UZ84_9PROT</name>
<sequence length="110" mass="12149">MVAMSRHTGSSIDLLAHLRQSVSDILTTPIGSRVMMRDYGSRLYALIDRPMTPALKVDVFAACVDALSRWEPRLIVDRVFVQADRGGQLQVGIEARTQLGEPIRIDGVTV</sequence>
<dbReference type="Gene3D" id="3.10.450.40">
    <property type="match status" value="1"/>
</dbReference>
<dbReference type="Proteomes" id="UP001161390">
    <property type="component" value="Unassembled WGS sequence"/>
</dbReference>
<comment type="caution">
    <text evidence="2">The sequence shown here is derived from an EMBL/GenBank/DDBJ whole genome shotgun (WGS) entry which is preliminary data.</text>
</comment>
<reference evidence="2" key="1">
    <citation type="journal article" date="2014" name="Int. J. Syst. Evol. Microbiol.">
        <title>Complete genome of a new Firmicutes species belonging to the dominant human colonic microbiota ('Ruminococcus bicirculans') reveals two chromosomes and a selective capacity to utilize plant glucans.</title>
        <authorList>
            <consortium name="NISC Comparative Sequencing Program"/>
            <person name="Wegmann U."/>
            <person name="Louis P."/>
            <person name="Goesmann A."/>
            <person name="Henrissat B."/>
            <person name="Duncan S.H."/>
            <person name="Flint H.J."/>
        </authorList>
    </citation>
    <scope>NUCLEOTIDE SEQUENCE</scope>
    <source>
        <strain evidence="2">NBRC 108216</strain>
    </source>
</reference>
<organism evidence="2 3">
    <name type="scientific">Algimonas porphyrae</name>
    <dbReference type="NCBI Taxonomy" id="1128113"/>
    <lineage>
        <taxon>Bacteria</taxon>
        <taxon>Pseudomonadati</taxon>
        <taxon>Pseudomonadota</taxon>
        <taxon>Alphaproteobacteria</taxon>
        <taxon>Maricaulales</taxon>
        <taxon>Robiginitomaculaceae</taxon>
        <taxon>Algimonas</taxon>
    </lineage>
</organism>
<dbReference type="Pfam" id="PF04965">
    <property type="entry name" value="GPW_gp25"/>
    <property type="match status" value="1"/>
</dbReference>
<evidence type="ECO:0000313" key="3">
    <source>
        <dbReference type="Proteomes" id="UP001161390"/>
    </source>
</evidence>
<proteinExistence type="predicted"/>